<evidence type="ECO:0000313" key="1">
    <source>
        <dbReference type="Proteomes" id="UP000694864"/>
    </source>
</evidence>
<keyword evidence="1" id="KW-1185">Reference proteome</keyword>
<reference evidence="2" key="2">
    <citation type="submission" date="2025-08" db="UniProtKB">
        <authorList>
            <consortium name="RefSeq"/>
        </authorList>
    </citation>
    <scope>IDENTIFICATION</scope>
    <source>
        <tissue evidence="2">Leaf</tissue>
    </source>
</reference>
<accession>A0ABM0WRZ6</accession>
<dbReference type="InterPro" id="IPR049152">
    <property type="entry name" value="EFR3-like_ARM"/>
</dbReference>
<organism evidence="1 2">
    <name type="scientific">Camelina sativa</name>
    <name type="common">False flax</name>
    <name type="synonym">Myagrum sativum</name>
    <dbReference type="NCBI Taxonomy" id="90675"/>
    <lineage>
        <taxon>Eukaryota</taxon>
        <taxon>Viridiplantae</taxon>
        <taxon>Streptophyta</taxon>
        <taxon>Embryophyta</taxon>
        <taxon>Tracheophyta</taxon>
        <taxon>Spermatophyta</taxon>
        <taxon>Magnoliopsida</taxon>
        <taxon>eudicotyledons</taxon>
        <taxon>Gunneridae</taxon>
        <taxon>Pentapetalae</taxon>
        <taxon>rosids</taxon>
        <taxon>malvids</taxon>
        <taxon>Brassicales</taxon>
        <taxon>Brassicaceae</taxon>
        <taxon>Camelineae</taxon>
        <taxon>Camelina</taxon>
    </lineage>
</organism>
<reference evidence="1" key="1">
    <citation type="journal article" date="2014" name="Nat. Commun.">
        <title>The emerging biofuel crop Camelina sativa retains a highly undifferentiated hexaploid genome structure.</title>
        <authorList>
            <person name="Kagale S."/>
            <person name="Koh C."/>
            <person name="Nixon J."/>
            <person name="Bollina V."/>
            <person name="Clarke W.E."/>
            <person name="Tuteja R."/>
            <person name="Spillane C."/>
            <person name="Robinson S.J."/>
            <person name="Links M.G."/>
            <person name="Clarke C."/>
            <person name="Higgins E.E."/>
            <person name="Huebert T."/>
            <person name="Sharpe A.G."/>
            <person name="Parkin I.A."/>
        </authorList>
    </citation>
    <scope>NUCLEOTIDE SEQUENCE [LARGE SCALE GENOMIC DNA]</scope>
    <source>
        <strain evidence="1">cv. DH55</strain>
    </source>
</reference>
<protein>
    <submittedName>
        <fullName evidence="2">Uncharacterized protein LOC104754751</fullName>
    </submittedName>
</protein>
<dbReference type="Pfam" id="PF21052">
    <property type="entry name" value="EFR3_ARM"/>
    <property type="match status" value="1"/>
</dbReference>
<proteinExistence type="predicted"/>
<gene>
    <name evidence="2" type="primary">LOC104754751</name>
</gene>
<dbReference type="InterPro" id="IPR016024">
    <property type="entry name" value="ARM-type_fold"/>
</dbReference>
<dbReference type="SUPFAM" id="SSF48371">
    <property type="entry name" value="ARM repeat"/>
    <property type="match status" value="1"/>
</dbReference>
<dbReference type="PANTHER" id="PTHR46087:SF1">
    <property type="entry name" value="ARM REPEAT SUPERFAMILY PROTEIN"/>
    <property type="match status" value="1"/>
</dbReference>
<dbReference type="Proteomes" id="UP000694864">
    <property type="component" value="Chromosome 17"/>
</dbReference>
<dbReference type="GeneID" id="104754751"/>
<evidence type="ECO:0000313" key="2">
    <source>
        <dbReference type="RefSeq" id="XP_010475319.1"/>
    </source>
</evidence>
<name>A0ABM0WRZ6_CAMSA</name>
<dbReference type="InterPro" id="IPR055296">
    <property type="entry name" value="SRL2-like"/>
</dbReference>
<sequence length="979" mass="109165">MGVMSRRVLPACGNLCFFCPSLRARSRHPVKRYKKMLAEIFPRNQEAEPNDRKIGKLCEYASRNPLRIPKITEYLEQKCYKELRNGNIGSVKVVLCIYKKLLSSCKEQMPLFSCSLLSIVRTLLEQTREEEVQILGCNTLVDFISLQTENSHMFNLEGLIPKLCQLAQEVGDDERSLQLCSAAMQALAFMVSFIGEHSQLSIDLDKIISVILENYMDLEKGQEDIKEVGQISETKIPNLSKTVSFKPNPVTDYKLENMDISKSPSYWSMVCLCNIAKLAKETTTVRRVLEPLLTAFDSGDYWNPQKGVASSVLLFLQSRLEESGENCHVLVSSLIKHLDHKNVMKQQGLQINMVNVATCLVLHAKQQASGAMTAVIADVIKQLRKCLQNEAESDVSADETKQNSDLQHALENCMAELSNKVGDAGPILDMLAVVLETISTNVVLSRTTASAVLRAAHIVSVVPNVSYHKKVFPDALFHQLLLAMSHADCKTRFEAHNIFSVVLLRNLRLPWSYPQKETSEVVPGILSVDGTCTVRNQNISLQEEEKEKVENSLNGELRKDVNHTSQQFSCQSLDNLMDVDDGIKSLCSLRLSSHQVNMLLSSIWIQATSTENAPENFEAMASTFQITLLFSLAKRSNHMALVRCFQLAFSLRNLSLSQDGGMQLSRRRSIFTFASYMLIFGAKISNILEIVPIVKESLTTQMVDPYLVMEEDMRLRAVCSGFPQEEAYGSDKDDSAALNSSVIVADDRRLKEIVITHFISKFQTLSEEEQSILRKEIQSEFCRDDAHPLGGQLFTDTPGPSSPLNQIELPAFEEVELSEIAAFEGISPGASGSQSGHRTSLSANTNPVDVLSVNELLESVSETARQVASLPVSSIPVPYDQMMNQCEALVTGKQQKMSVLRSFKPEATKAITFSEDEEKEEQFLLKETEEAGEDDQKAMIVADVQPQDQLGFFSQEVPQNSFRLPPSSPYDKFLKAAGC</sequence>
<dbReference type="RefSeq" id="XP_010475319.1">
    <property type="nucleotide sequence ID" value="XM_010477017.2"/>
</dbReference>
<dbReference type="PANTHER" id="PTHR46087">
    <property type="entry name" value="PUTATIVE, EXPRESSED-RELATED"/>
    <property type="match status" value="1"/>
</dbReference>